<dbReference type="RefSeq" id="WP_284296357.1">
    <property type="nucleotide sequence ID" value="NZ_BSSV01000001.1"/>
</dbReference>
<feature type="domain" description="Methyltransferase type 11" evidence="1">
    <location>
        <begin position="48"/>
        <end position="138"/>
    </location>
</feature>
<evidence type="ECO:0000313" key="3">
    <source>
        <dbReference type="Proteomes" id="UP001157134"/>
    </source>
</evidence>
<gene>
    <name evidence="2" type="ORF">tloyanaT_09960</name>
</gene>
<dbReference type="Gene3D" id="3.40.50.150">
    <property type="entry name" value="Vaccinia Virus protein VP39"/>
    <property type="match status" value="1"/>
</dbReference>
<evidence type="ECO:0000259" key="1">
    <source>
        <dbReference type="Pfam" id="PF08241"/>
    </source>
</evidence>
<reference evidence="2 3" key="1">
    <citation type="submission" date="2023-03" db="EMBL/GenBank/DDBJ databases">
        <title>Thalassotalea loyana LMG 22536T draft genome sequence.</title>
        <authorList>
            <person name="Sawabe T."/>
        </authorList>
    </citation>
    <scope>NUCLEOTIDE SEQUENCE [LARGE SCALE GENOMIC DNA]</scope>
    <source>
        <strain evidence="2 3">LMG 22536</strain>
    </source>
</reference>
<dbReference type="EMBL" id="BSSV01000001">
    <property type="protein sequence ID" value="GLX84744.1"/>
    <property type="molecule type" value="Genomic_DNA"/>
</dbReference>
<dbReference type="PANTHER" id="PTHR43591">
    <property type="entry name" value="METHYLTRANSFERASE"/>
    <property type="match status" value="1"/>
</dbReference>
<dbReference type="Proteomes" id="UP001157134">
    <property type="component" value="Unassembled WGS sequence"/>
</dbReference>
<dbReference type="SUPFAM" id="SSF53335">
    <property type="entry name" value="S-adenosyl-L-methionine-dependent methyltransferases"/>
    <property type="match status" value="1"/>
</dbReference>
<protein>
    <recommendedName>
        <fullName evidence="1">Methyltransferase type 11 domain-containing protein</fullName>
    </recommendedName>
</protein>
<sequence>MSNAQSWTHYWQQGHVESCIDNQSSDNNELKRAWQTFSALITPEACVVDLATGNGSVLKKLAEFKPHAEYVGVDYATVDPQWAINVKNVNFISDTSIDALPFSNESVDIVTSQFGFEYGMNANAIKELIRVLKPRGYFQLIIHHEQSEIVLPAKRRHHEIDLVLAPNSLVEAIERYLGGLIDAPALESTGKTFLEKNQSTLSQSISGQCFSVINKAVELQSNNDLSSAVQLVARLKDSLVKELARLSHLITVAQSEQKIDWLAEQLNKGQIKVEIAQLETNEQQILAWVVKGQKHE</sequence>
<organism evidence="2 3">
    <name type="scientific">Thalassotalea loyana</name>
    <dbReference type="NCBI Taxonomy" id="280483"/>
    <lineage>
        <taxon>Bacteria</taxon>
        <taxon>Pseudomonadati</taxon>
        <taxon>Pseudomonadota</taxon>
        <taxon>Gammaproteobacteria</taxon>
        <taxon>Alteromonadales</taxon>
        <taxon>Colwelliaceae</taxon>
        <taxon>Thalassotalea</taxon>
    </lineage>
</organism>
<accession>A0ABQ6HB31</accession>
<name>A0ABQ6HB31_9GAMM</name>
<dbReference type="InterPro" id="IPR013216">
    <property type="entry name" value="Methyltransf_11"/>
</dbReference>
<dbReference type="Pfam" id="PF08241">
    <property type="entry name" value="Methyltransf_11"/>
    <property type="match status" value="1"/>
</dbReference>
<dbReference type="InterPro" id="IPR029063">
    <property type="entry name" value="SAM-dependent_MTases_sf"/>
</dbReference>
<keyword evidence="3" id="KW-1185">Reference proteome</keyword>
<proteinExistence type="predicted"/>
<evidence type="ECO:0000313" key="2">
    <source>
        <dbReference type="EMBL" id="GLX84744.1"/>
    </source>
</evidence>
<dbReference type="CDD" id="cd02440">
    <property type="entry name" value="AdoMet_MTases"/>
    <property type="match status" value="1"/>
</dbReference>
<comment type="caution">
    <text evidence="2">The sequence shown here is derived from an EMBL/GenBank/DDBJ whole genome shotgun (WGS) entry which is preliminary data.</text>
</comment>